<protein>
    <submittedName>
        <fullName evidence="1">Uncharacterized protein</fullName>
    </submittedName>
</protein>
<organism evidence="1">
    <name type="scientific">Pithovirus LCPAC001</name>
    <dbReference type="NCBI Taxonomy" id="2506585"/>
    <lineage>
        <taxon>Viruses</taxon>
        <taxon>Pithoviruses</taxon>
    </lineage>
</organism>
<proteinExistence type="predicted"/>
<name>A0A481Z3I5_9VIRU</name>
<evidence type="ECO:0000313" key="1">
    <source>
        <dbReference type="EMBL" id="QBK89539.1"/>
    </source>
</evidence>
<accession>A0A481Z3I5</accession>
<dbReference type="EMBL" id="MK500427">
    <property type="protein sequence ID" value="QBK89539.1"/>
    <property type="molecule type" value="Genomic_DNA"/>
</dbReference>
<sequence length="343" mass="39860">MSKQILKQRFIDEIKKSQEHIKKLMIMSNEVASSNKKIKLIIRGKENVLSRRMLKYLATKIVSSDFEKLFKLANNKMSLLYTPVFLTKDTIDFINDAKKDLGLFEGENITDNIKVMLKSGMSDQRSVDSMWYIYSNRMNLHENATINIKNAKEGKKLNRQYIAPDARMKKYLNVALKNLVDSLKKTKHTSKTVNFKKGEDETVESLIDFIIFNYNRIKKMMVRPNDELENSKKNMIRKAANNKVIKTYENIIYNHMIDVELEGGLFLDDNVFLEAAVEVSKKSFKYIDLKGETKTEGEYTLGPYTKEQIENLNVNKKDDSYVLALRAVIDSERNYLTKVKKSN</sequence>
<gene>
    <name evidence="1" type="ORF">LCPAC001_00490</name>
</gene>
<reference evidence="1" key="1">
    <citation type="journal article" date="2019" name="MBio">
        <title>Virus Genomes from Deep Sea Sediments Expand the Ocean Megavirome and Support Independent Origins of Viral Gigantism.</title>
        <authorList>
            <person name="Backstrom D."/>
            <person name="Yutin N."/>
            <person name="Jorgensen S.L."/>
            <person name="Dharamshi J."/>
            <person name="Homa F."/>
            <person name="Zaremba-Niedwiedzka K."/>
            <person name="Spang A."/>
            <person name="Wolf Y.I."/>
            <person name="Koonin E.V."/>
            <person name="Ettema T.J."/>
        </authorList>
    </citation>
    <scope>NUCLEOTIDE SEQUENCE</scope>
</reference>